<dbReference type="Gene3D" id="3.30.1330.30">
    <property type="match status" value="1"/>
</dbReference>
<dbReference type="GO" id="GO:0032790">
    <property type="term" value="P:ribosome disassembly"/>
    <property type="evidence" value="ECO:0007669"/>
    <property type="project" value="TreeGrafter"/>
</dbReference>
<dbReference type="SUPFAM" id="SSF53137">
    <property type="entry name" value="Translational machinery components"/>
    <property type="match status" value="1"/>
</dbReference>
<dbReference type="GO" id="GO:0046872">
    <property type="term" value="F:metal ion binding"/>
    <property type="evidence" value="ECO:0007669"/>
    <property type="project" value="UniProtKB-UniRule"/>
</dbReference>
<dbReference type="Gene3D" id="3.30.420.60">
    <property type="entry name" value="eRF1 domain 2"/>
    <property type="match status" value="1"/>
</dbReference>
<comment type="function">
    <text evidence="9">May function in recognizing stalled ribosomes, interact with stem-loop structures in stalled mRNA molecules, and effect endonucleolytic cleavage of the mRNA. May play a role in the release non-functional ribosomes and degradation of damaged mRNAs. Has endoribonuclease activity.</text>
</comment>
<protein>
    <recommendedName>
        <fullName evidence="9">Protein pelota homolog</fullName>
        <ecNumber evidence="9">3.1.-.-</ecNumber>
    </recommendedName>
</protein>
<evidence type="ECO:0000256" key="7">
    <source>
        <dbReference type="ARBA" id="ARBA00022759"/>
    </source>
</evidence>
<accession>A0AAF0FNQ5</accession>
<dbReference type="Proteomes" id="UP001218895">
    <property type="component" value="Chromosome"/>
</dbReference>
<dbReference type="Pfam" id="PF03465">
    <property type="entry name" value="eRF1_3"/>
    <property type="match status" value="1"/>
</dbReference>
<comment type="subcellular location">
    <subcellularLocation>
        <location evidence="2 9">Cytoplasm</location>
    </subcellularLocation>
</comment>
<dbReference type="HAMAP" id="MF_01853">
    <property type="entry name" value="PelO"/>
    <property type="match status" value="1"/>
</dbReference>
<evidence type="ECO:0000313" key="12">
    <source>
        <dbReference type="Proteomes" id="UP001218895"/>
    </source>
</evidence>
<dbReference type="GeneID" id="79950168"/>
<dbReference type="InterPro" id="IPR038069">
    <property type="entry name" value="Pelota/DOM34_N"/>
</dbReference>
<dbReference type="SUPFAM" id="SSF159065">
    <property type="entry name" value="Dom34/Pelota N-terminal domain-like"/>
    <property type="match status" value="1"/>
</dbReference>
<evidence type="ECO:0000259" key="10">
    <source>
        <dbReference type="SMART" id="SM01194"/>
    </source>
</evidence>
<dbReference type="GO" id="GO:0071025">
    <property type="term" value="P:RNA surveillance"/>
    <property type="evidence" value="ECO:0007669"/>
    <property type="project" value="InterPro"/>
</dbReference>
<dbReference type="GO" id="GO:0070651">
    <property type="term" value="P:nonfunctional rRNA decay"/>
    <property type="evidence" value="ECO:0007669"/>
    <property type="project" value="TreeGrafter"/>
</dbReference>
<keyword evidence="12" id="KW-1185">Reference proteome</keyword>
<keyword evidence="5 9" id="KW-0540">Nuclease</keyword>
<organism evidence="11 12">
    <name type="scientific">Methanomicrobium antiquum</name>
    <dbReference type="NCBI Taxonomy" id="487686"/>
    <lineage>
        <taxon>Archaea</taxon>
        <taxon>Methanobacteriati</taxon>
        <taxon>Methanobacteriota</taxon>
        <taxon>Stenosarchaea group</taxon>
        <taxon>Methanomicrobia</taxon>
        <taxon>Methanomicrobiales</taxon>
        <taxon>Methanomicrobiaceae</taxon>
        <taxon>Methanomicrobium</taxon>
    </lineage>
</organism>
<evidence type="ECO:0000256" key="1">
    <source>
        <dbReference type="ARBA" id="ARBA00001968"/>
    </source>
</evidence>
<keyword evidence="8 9" id="KW-0378">Hydrolase</keyword>
<dbReference type="InterPro" id="IPR005142">
    <property type="entry name" value="eRF1_3"/>
</dbReference>
<dbReference type="NCBIfam" id="TIGR00111">
    <property type="entry name" value="pelota"/>
    <property type="match status" value="1"/>
</dbReference>
<evidence type="ECO:0000313" key="11">
    <source>
        <dbReference type="EMBL" id="WFN35939.1"/>
    </source>
</evidence>
<keyword evidence="6 9" id="KW-0479">Metal-binding</keyword>
<dbReference type="KEGG" id="manq:L1994_07180"/>
<dbReference type="InterPro" id="IPR058547">
    <property type="entry name" value="Pelota_N"/>
</dbReference>
<dbReference type="Pfam" id="PF26356">
    <property type="entry name" value="Pelota_N"/>
    <property type="match status" value="1"/>
</dbReference>
<evidence type="ECO:0000256" key="5">
    <source>
        <dbReference type="ARBA" id="ARBA00022722"/>
    </source>
</evidence>
<dbReference type="InterPro" id="IPR004405">
    <property type="entry name" value="TF_pelota"/>
</dbReference>
<evidence type="ECO:0000256" key="8">
    <source>
        <dbReference type="ARBA" id="ARBA00022801"/>
    </source>
</evidence>
<dbReference type="PANTHER" id="PTHR10853:SF0">
    <property type="entry name" value="PROTEIN PELOTA HOMOLOG"/>
    <property type="match status" value="1"/>
</dbReference>
<dbReference type="InterPro" id="IPR005140">
    <property type="entry name" value="eRF1_Pelota-like_N"/>
</dbReference>
<dbReference type="RefSeq" id="WP_278098778.1">
    <property type="nucleotide sequence ID" value="NZ_CP091092.1"/>
</dbReference>
<gene>
    <name evidence="9" type="primary">pelA</name>
    <name evidence="11" type="ORF">L1994_07180</name>
</gene>
<dbReference type="InterPro" id="IPR029064">
    <property type="entry name" value="Ribosomal_eL30-like_sf"/>
</dbReference>
<dbReference type="SMART" id="SM01194">
    <property type="entry name" value="eRF1_1"/>
    <property type="match status" value="1"/>
</dbReference>
<name>A0AAF0FNQ5_9EURY</name>
<comment type="domain">
    <text evidence="9">The N-terminal domain has the RNA-binding Sm fold. It harbors the endoribonuclease activity.</text>
</comment>
<comment type="similarity">
    <text evidence="3 9">Belongs to the eukaryotic release factor 1 family. Pelota subfamily.</text>
</comment>
<sequence>MKADYKELKKSFGEIKLFPENTDDLWHLEHLITPQSLVYATTFRSSENATDKKRPEKMEKIPVRLGIRVEKVEFHHNSNRLRVAGIIEYGPDIGFYHTLNVESGYEISVIKKWSNTDLERVERAVRSSSVGVIHIITLEEGECEIYRIRQFGPEFVKSILSGSGKSDGTDKRQAFFDEILEIASLTTGPLVISGPGFIKDDFMNYLKTKDKDTAKRCITADTRRSGRGSVQEVIGQGILDKITEDLQLKHEVLAMDELIKRISSNGNATYGLKETESSIDFGAAETILVCDNLIRDAVITQLLEKAENMRAEIIVLSTEFEPGKQLSALGGIAALLRFRI</sequence>
<reference evidence="11" key="1">
    <citation type="submission" date="2022-01" db="EMBL/GenBank/DDBJ databases">
        <title>Complete genome of Methanomicrobium antiquum DSM 21220.</title>
        <authorList>
            <person name="Chen S.-C."/>
            <person name="You Y.-T."/>
            <person name="Zhou Y.-Z."/>
            <person name="Lai M.-C."/>
        </authorList>
    </citation>
    <scope>NUCLEOTIDE SEQUENCE</scope>
    <source>
        <strain evidence="11">DSM 21220</strain>
    </source>
</reference>
<comment type="cofactor">
    <cofactor evidence="1 9">
        <name>a divalent metal cation</name>
        <dbReference type="ChEBI" id="CHEBI:60240"/>
    </cofactor>
</comment>
<dbReference type="InterPro" id="IPR023521">
    <property type="entry name" value="Pelota_arc"/>
</dbReference>
<dbReference type="GO" id="GO:0070481">
    <property type="term" value="P:nuclear-transcribed mRNA catabolic process, non-stop decay"/>
    <property type="evidence" value="ECO:0007669"/>
    <property type="project" value="InterPro"/>
</dbReference>
<keyword evidence="4 9" id="KW-0963">Cytoplasm</keyword>
<comment type="subunit">
    <text evidence="9">Monomer.</text>
</comment>
<evidence type="ECO:0000256" key="6">
    <source>
        <dbReference type="ARBA" id="ARBA00022723"/>
    </source>
</evidence>
<evidence type="ECO:0000256" key="9">
    <source>
        <dbReference type="HAMAP-Rule" id="MF_01853"/>
    </source>
</evidence>
<evidence type="ECO:0000256" key="2">
    <source>
        <dbReference type="ARBA" id="ARBA00004496"/>
    </source>
</evidence>
<dbReference type="GO" id="GO:0004519">
    <property type="term" value="F:endonuclease activity"/>
    <property type="evidence" value="ECO:0007669"/>
    <property type="project" value="UniProtKB-UniRule"/>
</dbReference>
<dbReference type="GO" id="GO:0070966">
    <property type="term" value="P:nuclear-transcribed mRNA catabolic process, no-go decay"/>
    <property type="evidence" value="ECO:0007669"/>
    <property type="project" value="InterPro"/>
</dbReference>
<evidence type="ECO:0000256" key="3">
    <source>
        <dbReference type="ARBA" id="ARBA00009504"/>
    </source>
</evidence>
<dbReference type="EC" id="3.1.-.-" evidence="9"/>
<evidence type="ECO:0000256" key="4">
    <source>
        <dbReference type="ARBA" id="ARBA00022490"/>
    </source>
</evidence>
<dbReference type="PANTHER" id="PTHR10853">
    <property type="entry name" value="PELOTA"/>
    <property type="match status" value="1"/>
</dbReference>
<keyword evidence="7 9" id="KW-0255">Endonuclease</keyword>
<proteinExistence type="inferred from homology"/>
<dbReference type="SUPFAM" id="SSF55315">
    <property type="entry name" value="L30e-like"/>
    <property type="match status" value="1"/>
</dbReference>
<dbReference type="GO" id="GO:0005737">
    <property type="term" value="C:cytoplasm"/>
    <property type="evidence" value="ECO:0007669"/>
    <property type="project" value="UniProtKB-SubCell"/>
</dbReference>
<dbReference type="AlphaFoldDB" id="A0AAF0FNQ5"/>
<dbReference type="Gene3D" id="2.30.30.870">
    <property type="entry name" value="Pelota, domain A"/>
    <property type="match status" value="1"/>
</dbReference>
<dbReference type="EMBL" id="CP091092">
    <property type="protein sequence ID" value="WFN35939.1"/>
    <property type="molecule type" value="Genomic_DNA"/>
</dbReference>
<dbReference type="InterPro" id="IPR042226">
    <property type="entry name" value="eFR1_2_sf"/>
</dbReference>
<feature type="domain" description="eRF1/Pelota-like N-terminal" evidence="10">
    <location>
        <begin position="1"/>
        <end position="126"/>
    </location>
</feature>
<dbReference type="GO" id="GO:0016787">
    <property type="term" value="F:hydrolase activity"/>
    <property type="evidence" value="ECO:0007669"/>
    <property type="project" value="UniProtKB-KW"/>
</dbReference>